<evidence type="ECO:0000256" key="1">
    <source>
        <dbReference type="ARBA" id="ARBA00001974"/>
    </source>
</evidence>
<dbReference type="SUPFAM" id="SSF51905">
    <property type="entry name" value="FAD/NAD(P)-binding domain"/>
    <property type="match status" value="1"/>
</dbReference>
<dbReference type="PANTHER" id="PTHR43400:SF10">
    <property type="entry name" value="3-OXOSTEROID 1-DEHYDROGENASE"/>
    <property type="match status" value="1"/>
</dbReference>
<dbReference type="Pfam" id="PF00890">
    <property type="entry name" value="FAD_binding_2"/>
    <property type="match status" value="1"/>
</dbReference>
<dbReference type="EMBL" id="JBHSQI010000001">
    <property type="protein sequence ID" value="MFC6152350.1"/>
    <property type="molecule type" value="Genomic_DNA"/>
</dbReference>
<dbReference type="PRINTS" id="PR00368">
    <property type="entry name" value="FADPNR"/>
</dbReference>
<keyword evidence="3" id="KW-0274">FAD</keyword>
<dbReference type="PANTHER" id="PTHR43400">
    <property type="entry name" value="FUMARATE REDUCTASE"/>
    <property type="match status" value="1"/>
</dbReference>
<keyword evidence="4" id="KW-0560">Oxidoreductase</keyword>
<evidence type="ECO:0000256" key="2">
    <source>
        <dbReference type="ARBA" id="ARBA00022630"/>
    </source>
</evidence>
<dbReference type="Gene3D" id="3.50.50.60">
    <property type="entry name" value="FAD/NAD(P)-binding domain"/>
    <property type="match status" value="1"/>
</dbReference>
<keyword evidence="2" id="KW-0285">Flavoprotein</keyword>
<organism evidence="7 8">
    <name type="scientific">Nocardioides yefusunii</name>
    <dbReference type="NCBI Taxonomy" id="2500546"/>
    <lineage>
        <taxon>Bacteria</taxon>
        <taxon>Bacillati</taxon>
        <taxon>Actinomycetota</taxon>
        <taxon>Actinomycetes</taxon>
        <taxon>Propionibacteriales</taxon>
        <taxon>Nocardioidaceae</taxon>
        <taxon>Nocardioides</taxon>
    </lineage>
</organism>
<dbReference type="Proteomes" id="UP001596098">
    <property type="component" value="Unassembled WGS sequence"/>
</dbReference>
<evidence type="ECO:0000313" key="7">
    <source>
        <dbReference type="EMBL" id="MFC6152350.1"/>
    </source>
</evidence>
<protein>
    <submittedName>
        <fullName evidence="7">FAD-dependent oxidoreductase</fullName>
    </submittedName>
</protein>
<feature type="domain" description="FAD-dependent oxidoreductase 2 FAD-binding" evidence="6">
    <location>
        <begin position="8"/>
        <end position="455"/>
    </location>
</feature>
<dbReference type="InterPro" id="IPR050315">
    <property type="entry name" value="FAD-oxidoreductase_2"/>
</dbReference>
<evidence type="ECO:0000256" key="4">
    <source>
        <dbReference type="ARBA" id="ARBA00023002"/>
    </source>
</evidence>
<gene>
    <name evidence="7" type="ORF">ACFPWU_01560</name>
</gene>
<comment type="caution">
    <text evidence="7">The sequence shown here is derived from an EMBL/GenBank/DDBJ whole genome shotgun (WGS) entry which is preliminary data.</text>
</comment>
<dbReference type="RefSeq" id="WP_128220557.1">
    <property type="nucleotide sequence ID" value="NZ_CP034929.1"/>
</dbReference>
<feature type="region of interest" description="Disordered" evidence="5">
    <location>
        <begin position="250"/>
        <end position="273"/>
    </location>
</feature>
<sequence>MSTETNFDVVVVGAGTAGLPCAIHAAQSGARVLLVEKDNRIGGTLHITGGHMAAGGTRRQAERGIADSPAQHLADIKRITKGTAREDLVEIVAEHAPDTIEWLTDRDFPFAPESPRIVYGHEPYDVARTYYGKDEGISILEVLTKELEATQASHDLTVWTASPVTELLTDADGAVTGVSVYHGGDEVEIHGVVVLATGGYGSEPELFMEFDGAPLVSAAAKTSTGDGILLGQSIGAGLQGEGTYLPTFGGLPDPQSPGRANWNDRQRLTSERPPREIYVDKHGKRWVREDEESIDEKERALAKIDDQTFWTIFDDAALEVSTGDLNQMIVGKEPDAVRAVADTRPGVHSAATLSELAAKAGIDEAGLLSTVEAFNKAVEAGQDPEFGREYLPAPIAQGPFYAVRNHAITLVTFTGLDIDAEFGVRDEEGNTIPGLYAIGEVIGAGATCGNTFCGGMLTTPALTFGRLLGTRLGQASA</sequence>
<feature type="compositionally biased region" description="Basic and acidic residues" evidence="5">
    <location>
        <begin position="262"/>
        <end position="273"/>
    </location>
</feature>
<name>A0ABW1QUR2_9ACTN</name>
<reference evidence="8" key="1">
    <citation type="journal article" date="2019" name="Int. J. Syst. Evol. Microbiol.">
        <title>The Global Catalogue of Microorganisms (GCM) 10K type strain sequencing project: providing services to taxonomists for standard genome sequencing and annotation.</title>
        <authorList>
            <consortium name="The Broad Institute Genomics Platform"/>
            <consortium name="The Broad Institute Genome Sequencing Center for Infectious Disease"/>
            <person name="Wu L."/>
            <person name="Ma J."/>
        </authorList>
    </citation>
    <scope>NUCLEOTIDE SEQUENCE [LARGE SCALE GENOMIC DNA]</scope>
    <source>
        <strain evidence="8">DFY28</strain>
    </source>
</reference>
<proteinExistence type="predicted"/>
<evidence type="ECO:0000256" key="5">
    <source>
        <dbReference type="SAM" id="MobiDB-lite"/>
    </source>
</evidence>
<dbReference type="Gene3D" id="3.90.700.10">
    <property type="entry name" value="Succinate dehydrogenase/fumarate reductase flavoprotein, catalytic domain"/>
    <property type="match status" value="1"/>
</dbReference>
<keyword evidence="8" id="KW-1185">Reference proteome</keyword>
<evidence type="ECO:0000313" key="8">
    <source>
        <dbReference type="Proteomes" id="UP001596098"/>
    </source>
</evidence>
<accession>A0ABW1QUR2</accession>
<comment type="cofactor">
    <cofactor evidence="1">
        <name>FAD</name>
        <dbReference type="ChEBI" id="CHEBI:57692"/>
    </cofactor>
</comment>
<evidence type="ECO:0000259" key="6">
    <source>
        <dbReference type="Pfam" id="PF00890"/>
    </source>
</evidence>
<dbReference type="InterPro" id="IPR036188">
    <property type="entry name" value="FAD/NAD-bd_sf"/>
</dbReference>
<dbReference type="SUPFAM" id="SSF56425">
    <property type="entry name" value="Succinate dehydrogenase/fumarate reductase flavoprotein, catalytic domain"/>
    <property type="match status" value="1"/>
</dbReference>
<dbReference type="InterPro" id="IPR003953">
    <property type="entry name" value="FAD-dep_OxRdtase_2_FAD-bd"/>
</dbReference>
<dbReference type="InterPro" id="IPR027477">
    <property type="entry name" value="Succ_DH/fumarate_Rdtase_cat_sf"/>
</dbReference>
<evidence type="ECO:0000256" key="3">
    <source>
        <dbReference type="ARBA" id="ARBA00022827"/>
    </source>
</evidence>